<comment type="caution">
    <text evidence="1">The sequence shown here is derived from an EMBL/GenBank/DDBJ whole genome shotgun (WGS) entry which is preliminary data.</text>
</comment>
<evidence type="ECO:0000313" key="1">
    <source>
        <dbReference type="EMBL" id="KAJ2761573.1"/>
    </source>
</evidence>
<name>A0ACC1JKS8_9FUNG</name>
<proteinExistence type="predicted"/>
<organism evidence="1 2">
    <name type="scientific">Coemansia nantahalensis</name>
    <dbReference type="NCBI Taxonomy" id="2789366"/>
    <lineage>
        <taxon>Eukaryota</taxon>
        <taxon>Fungi</taxon>
        <taxon>Fungi incertae sedis</taxon>
        <taxon>Zoopagomycota</taxon>
        <taxon>Kickxellomycotina</taxon>
        <taxon>Kickxellomycetes</taxon>
        <taxon>Kickxellales</taxon>
        <taxon>Kickxellaceae</taxon>
        <taxon>Coemansia</taxon>
    </lineage>
</organism>
<gene>
    <name evidence="1" type="ORF">IWQ57_006012</name>
</gene>
<accession>A0ACC1JKS8</accession>
<feature type="non-terminal residue" evidence="1">
    <location>
        <position position="1"/>
    </location>
</feature>
<evidence type="ECO:0000313" key="2">
    <source>
        <dbReference type="Proteomes" id="UP001140234"/>
    </source>
</evidence>
<sequence length="123" mass="13455">AVTRSATVFVSYLAATANDCAREAGHKTITTTDVTKALEAVGLGDFVDRLRADLDAHIQLVNDKKHSAARHKEAEDEADEEQEEVEDGDSEPDVEEDDAVQPAEDPMDVDDSDGEDPKRMRTE</sequence>
<dbReference type="EMBL" id="JANBUJ010003189">
    <property type="protein sequence ID" value="KAJ2761573.1"/>
    <property type="molecule type" value="Genomic_DNA"/>
</dbReference>
<keyword evidence="2" id="KW-1185">Reference proteome</keyword>
<dbReference type="Proteomes" id="UP001140234">
    <property type="component" value="Unassembled WGS sequence"/>
</dbReference>
<reference evidence="1" key="1">
    <citation type="submission" date="2022-07" db="EMBL/GenBank/DDBJ databases">
        <title>Phylogenomic reconstructions and comparative analyses of Kickxellomycotina fungi.</title>
        <authorList>
            <person name="Reynolds N.K."/>
            <person name="Stajich J.E."/>
            <person name="Barry K."/>
            <person name="Grigoriev I.V."/>
            <person name="Crous P."/>
            <person name="Smith M.E."/>
        </authorList>
    </citation>
    <scope>NUCLEOTIDE SEQUENCE</scope>
    <source>
        <strain evidence="1">CBS 109366</strain>
    </source>
</reference>
<protein>
    <submittedName>
        <fullName evidence="1">Uncharacterized protein</fullName>
    </submittedName>
</protein>